<gene>
    <name evidence="1" type="ORF">GEV33_001159</name>
</gene>
<sequence length="75" mass="8584">MKLILTSIKHERKSPVYYLLTKRLGLLSSTGTKWQTCGKILTPALHCNIRKGFIQTFNEKTESTEVKELCNNTLD</sequence>
<comment type="caution">
    <text evidence="1">The sequence shown here is derived from an EMBL/GenBank/DDBJ whole genome shotgun (WGS) entry which is preliminary data.</text>
</comment>
<organism evidence="1 2">
    <name type="scientific">Tenebrio molitor</name>
    <name type="common">Yellow mealworm beetle</name>
    <dbReference type="NCBI Taxonomy" id="7067"/>
    <lineage>
        <taxon>Eukaryota</taxon>
        <taxon>Metazoa</taxon>
        <taxon>Ecdysozoa</taxon>
        <taxon>Arthropoda</taxon>
        <taxon>Hexapoda</taxon>
        <taxon>Insecta</taxon>
        <taxon>Pterygota</taxon>
        <taxon>Neoptera</taxon>
        <taxon>Endopterygota</taxon>
        <taxon>Coleoptera</taxon>
        <taxon>Polyphaga</taxon>
        <taxon>Cucujiformia</taxon>
        <taxon>Tenebrionidae</taxon>
        <taxon>Tenebrio</taxon>
    </lineage>
</organism>
<protein>
    <submittedName>
        <fullName evidence="1">Uncharacterized protein</fullName>
    </submittedName>
</protein>
<accession>A0A8J6LK64</accession>
<reference evidence="1" key="1">
    <citation type="journal article" date="2020" name="J Insects Food Feed">
        <title>The yellow mealworm (Tenebrio molitor) genome: a resource for the emerging insects as food and feed industry.</title>
        <authorList>
            <person name="Eriksson T."/>
            <person name="Andere A."/>
            <person name="Kelstrup H."/>
            <person name="Emery V."/>
            <person name="Picard C."/>
        </authorList>
    </citation>
    <scope>NUCLEOTIDE SEQUENCE</scope>
    <source>
        <strain evidence="1">Stoneville</strain>
        <tissue evidence="1">Whole head</tissue>
    </source>
</reference>
<reference evidence="1" key="2">
    <citation type="submission" date="2021-08" db="EMBL/GenBank/DDBJ databases">
        <authorList>
            <person name="Eriksson T."/>
        </authorList>
    </citation>
    <scope>NUCLEOTIDE SEQUENCE</scope>
    <source>
        <strain evidence="1">Stoneville</strain>
        <tissue evidence="1">Whole head</tissue>
    </source>
</reference>
<name>A0A8J6LK64_TENMO</name>
<evidence type="ECO:0000313" key="2">
    <source>
        <dbReference type="Proteomes" id="UP000719412"/>
    </source>
</evidence>
<proteinExistence type="predicted"/>
<dbReference type="Proteomes" id="UP000719412">
    <property type="component" value="Unassembled WGS sequence"/>
</dbReference>
<keyword evidence="2" id="KW-1185">Reference proteome</keyword>
<evidence type="ECO:0000313" key="1">
    <source>
        <dbReference type="EMBL" id="KAH0821632.1"/>
    </source>
</evidence>
<dbReference type="AlphaFoldDB" id="A0A8J6LK64"/>
<dbReference type="EMBL" id="JABDTM020007032">
    <property type="protein sequence ID" value="KAH0821632.1"/>
    <property type="molecule type" value="Genomic_DNA"/>
</dbReference>